<keyword evidence="5" id="KW-1185">Reference proteome</keyword>
<dbReference type="GO" id="GO:0016020">
    <property type="term" value="C:membrane"/>
    <property type="evidence" value="ECO:0007669"/>
    <property type="project" value="TreeGrafter"/>
</dbReference>
<protein>
    <submittedName>
        <fullName evidence="4">Exocyst complex subunit Sec15-like</fullName>
    </submittedName>
</protein>
<dbReference type="Gene3D" id="1.20.58.670">
    <property type="entry name" value="Dsl1p vesicle tethering complex, Tip20p subunit, domain D"/>
    <property type="match status" value="1"/>
</dbReference>
<evidence type="ECO:0000313" key="4">
    <source>
        <dbReference type="EMBL" id="CAB9514351.1"/>
    </source>
</evidence>
<dbReference type="InterPro" id="IPR046361">
    <property type="entry name" value="EXOC6/Sec15_C"/>
</dbReference>
<evidence type="ECO:0000256" key="1">
    <source>
        <dbReference type="ARBA" id="ARBA00023054"/>
    </source>
</evidence>
<dbReference type="PANTHER" id="PTHR12702">
    <property type="entry name" value="SEC15"/>
    <property type="match status" value="1"/>
</dbReference>
<dbReference type="Proteomes" id="UP001153069">
    <property type="component" value="Unassembled WGS sequence"/>
</dbReference>
<name>A0A9N8E833_9STRA</name>
<feature type="region of interest" description="Disordered" evidence="2">
    <location>
        <begin position="586"/>
        <end position="607"/>
    </location>
</feature>
<proteinExistence type="predicted"/>
<keyword evidence="1" id="KW-0175">Coiled coil</keyword>
<feature type="region of interest" description="Disordered" evidence="2">
    <location>
        <begin position="1"/>
        <end position="75"/>
    </location>
</feature>
<comment type="caution">
    <text evidence="4">The sequence shown here is derived from an EMBL/GenBank/DDBJ whole genome shotgun (WGS) entry which is preliminary data.</text>
</comment>
<feature type="compositionally biased region" description="Polar residues" evidence="2">
    <location>
        <begin position="11"/>
        <end position="36"/>
    </location>
</feature>
<organism evidence="4 5">
    <name type="scientific">Seminavis robusta</name>
    <dbReference type="NCBI Taxonomy" id="568900"/>
    <lineage>
        <taxon>Eukaryota</taxon>
        <taxon>Sar</taxon>
        <taxon>Stramenopiles</taxon>
        <taxon>Ochrophyta</taxon>
        <taxon>Bacillariophyta</taxon>
        <taxon>Bacillariophyceae</taxon>
        <taxon>Bacillariophycidae</taxon>
        <taxon>Naviculales</taxon>
        <taxon>Naviculaceae</taxon>
        <taxon>Seminavis</taxon>
    </lineage>
</organism>
<dbReference type="GO" id="GO:0090522">
    <property type="term" value="P:vesicle tethering involved in exocytosis"/>
    <property type="evidence" value="ECO:0007669"/>
    <property type="project" value="InterPro"/>
</dbReference>
<reference evidence="4" key="1">
    <citation type="submission" date="2020-06" db="EMBL/GenBank/DDBJ databases">
        <authorList>
            <consortium name="Plant Systems Biology data submission"/>
        </authorList>
    </citation>
    <scope>NUCLEOTIDE SEQUENCE</scope>
    <source>
        <strain evidence="4">D6</strain>
    </source>
</reference>
<feature type="compositionally biased region" description="Basic and acidic residues" evidence="2">
    <location>
        <begin position="45"/>
        <end position="67"/>
    </location>
</feature>
<evidence type="ECO:0000256" key="2">
    <source>
        <dbReference type="SAM" id="MobiDB-lite"/>
    </source>
</evidence>
<dbReference type="PANTHER" id="PTHR12702:SF0">
    <property type="entry name" value="EXOCYST COMPLEX COMPONENT 6"/>
    <property type="match status" value="1"/>
</dbReference>
<dbReference type="InterPro" id="IPR042044">
    <property type="entry name" value="EXOC6PINT-1/Sec15/Tip20_C_dom2"/>
</dbReference>
<dbReference type="EMBL" id="CAICTM010000647">
    <property type="protein sequence ID" value="CAB9514351.1"/>
    <property type="molecule type" value="Genomic_DNA"/>
</dbReference>
<dbReference type="GO" id="GO:0006886">
    <property type="term" value="P:intracellular protein transport"/>
    <property type="evidence" value="ECO:0007669"/>
    <property type="project" value="InterPro"/>
</dbReference>
<feature type="region of interest" description="Disordered" evidence="2">
    <location>
        <begin position="524"/>
        <end position="545"/>
    </location>
</feature>
<evidence type="ECO:0000259" key="3">
    <source>
        <dbReference type="Pfam" id="PF04091"/>
    </source>
</evidence>
<feature type="compositionally biased region" description="Basic and acidic residues" evidence="2">
    <location>
        <begin position="524"/>
        <end position="538"/>
    </location>
</feature>
<feature type="domain" description="Exocyst complex subunit EXOC6/Sec15 C-terminal" evidence="3">
    <location>
        <begin position="833"/>
        <end position="1076"/>
    </location>
</feature>
<gene>
    <name evidence="4" type="ORF">SEMRO_648_G181090.1</name>
</gene>
<dbReference type="Pfam" id="PF04091">
    <property type="entry name" value="Sec15_C"/>
    <property type="match status" value="1"/>
</dbReference>
<dbReference type="InterPro" id="IPR007225">
    <property type="entry name" value="EXOC6/Sec15"/>
</dbReference>
<dbReference type="GO" id="GO:0006893">
    <property type="term" value="P:Golgi to plasma membrane transport"/>
    <property type="evidence" value="ECO:0007669"/>
    <property type="project" value="TreeGrafter"/>
</dbReference>
<dbReference type="AlphaFoldDB" id="A0A9N8E833"/>
<evidence type="ECO:0000313" key="5">
    <source>
        <dbReference type="Proteomes" id="UP001153069"/>
    </source>
</evidence>
<dbReference type="GO" id="GO:0000145">
    <property type="term" value="C:exocyst"/>
    <property type="evidence" value="ECO:0007669"/>
    <property type="project" value="TreeGrafter"/>
</dbReference>
<accession>A0A9N8E833</accession>
<dbReference type="OrthoDB" id="40492at2759"/>
<sequence>MSEAATPEAGGSSSNAPNTPASTTAGGAKVRSTTAPTLTARARRRREEAVRRLVADVQSRPDKKGDGSDGSTAHPEAHEWMVASAVATAIEKGLDRDLHADLVQEQKDNASRISQICHDHSEVFLASVAKVAALGGPSADLANGLQEGQRELEDNTAGPMHDAALLWEEARQAHARAKTLHVMVTACQQVAQWIERAKKQASLGRPRAALDAVDEARTALTTPMSSLFSDQFYDGIWNDVQKSKEDEKQEEPKKRISSLEDTPFGRRAIAILPKIENQVLMNARRGLNGWFLALRSGGDGAKAGKAVLRKCAHSMAMGPGSLGLGGLVPPSYEWRAKTADNLISRVDQSGSVARAVRVAYWFERDGPKEAELLEATKEGMERRAEAFAAAFGWHRCWSAAASLLVDPSEFLLDDMSGRNNLSGSRHGGSQRGQRTLGFRASAGAKASFRELSLGASGVVDNSRWSALLTPSVLFEDSATKKEDDAKLVGLSESVHPVRRAEQAFSLLGKAEEFVQYYEQNRFGDTKIGSSKEGEEKGGKTSYLSSLTGDDVSVGTDRIFFAQRLPHLCSSVVGFSAVEAALELGTFPDDDEEDKGKQADSTKPTVKPTVALSASRFRQSSERYERALVTELGTLLRGRAKGASLPELVRASSLMAAFRSALRTVHPSSTTRRSDRELLAMDKDILMIALKVAQEEMLKAASAIMGDDNKSPMLVESRSTHRDSGSYETIPEPEEVGLPFGLVKMKMEKPSSGGLGFGQGNESHSFSASVPVVVRSIHARAIACAAFALNQEELGQVFPEKKKGNATAGYVLDCVEECINVAAVAMKDSDNVVEEANINKAVQVMANLLALQNCLPRLFGTLMRGMCHVGLIRSHEVDDTFAYAEKTLKGANKACDAQVGSMYSLVYDVCRKKLDSHINLGLGNYNWVAKTERDMPNAYVTAIVDYLGEVFGNLGSMDEGSRNGLHFSCCGHLAERLVKLLTGRGNETSAGAGNIPPISKIDAFGIKNLSIDVAEFIRFADGTGVQGLRDCFDEIRNLTSAMLDRDLPVLLMPENASARNKRYPFISMEKIHHILEKYIGTGFGANIMGGGQRQSDMLMIEKKDMPLLLKVVRTQL</sequence>